<reference evidence="2 3" key="1">
    <citation type="journal article" date="2019" name="Int. J. Syst. Evol. Microbiol.">
        <title>The Global Catalogue of Microorganisms (GCM) 10K type strain sequencing project: providing services to taxonomists for standard genome sequencing and annotation.</title>
        <authorList>
            <consortium name="The Broad Institute Genomics Platform"/>
            <consortium name="The Broad Institute Genome Sequencing Center for Infectious Disease"/>
            <person name="Wu L."/>
            <person name="Ma J."/>
        </authorList>
    </citation>
    <scope>NUCLEOTIDE SEQUENCE [LARGE SCALE GENOMIC DNA]</scope>
    <source>
        <strain evidence="2 3">JCM 16328</strain>
    </source>
</reference>
<gene>
    <name evidence="2" type="ORF">GCM10009020_29570</name>
</gene>
<feature type="compositionally biased region" description="Low complexity" evidence="1">
    <location>
        <begin position="39"/>
        <end position="50"/>
    </location>
</feature>
<keyword evidence="3" id="KW-1185">Reference proteome</keyword>
<protein>
    <submittedName>
        <fullName evidence="2">Uncharacterized protein</fullName>
    </submittedName>
</protein>
<evidence type="ECO:0000313" key="3">
    <source>
        <dbReference type="Proteomes" id="UP001500420"/>
    </source>
</evidence>
<dbReference type="RefSeq" id="WP_343774829.1">
    <property type="nucleotide sequence ID" value="NZ_BAAADV010000007.1"/>
</dbReference>
<name>A0AAV3TC82_9EURY</name>
<dbReference type="Proteomes" id="UP001500420">
    <property type="component" value="Unassembled WGS sequence"/>
</dbReference>
<dbReference type="EMBL" id="BAAADV010000007">
    <property type="protein sequence ID" value="GAA0679172.1"/>
    <property type="molecule type" value="Genomic_DNA"/>
</dbReference>
<feature type="region of interest" description="Disordered" evidence="1">
    <location>
        <begin position="39"/>
        <end position="58"/>
    </location>
</feature>
<comment type="caution">
    <text evidence="2">The sequence shown here is derived from an EMBL/GenBank/DDBJ whole genome shotgun (WGS) entry which is preliminary data.</text>
</comment>
<dbReference type="AlphaFoldDB" id="A0AAV3TC82"/>
<sequence length="220" mass="24110">MTQETDVENSVPDLPPVGEFYSGLEALDSTLVELPQDVPEPTEITTTESPTDVRETETPVGETWFTVSEIVRENFSGLSAANHEYDPQANEPLYLRAAYPDPSEPATTIRVTYKPSGTLFVEAKYYIGLASWPYYLGTNEGLSIPVLYAAAIAAGLNYSSVAVATGQTQLSYHQGLAVNSAVGDVHERLEDLRDDTAESTNEDTLDKFLALVKDRPEWTI</sequence>
<proteinExistence type="predicted"/>
<evidence type="ECO:0000256" key="1">
    <source>
        <dbReference type="SAM" id="MobiDB-lite"/>
    </source>
</evidence>
<accession>A0AAV3TC82</accession>
<evidence type="ECO:0000313" key="2">
    <source>
        <dbReference type="EMBL" id="GAA0679172.1"/>
    </source>
</evidence>
<organism evidence="2 3">
    <name type="scientific">Natronoarchaeum mannanilyticum</name>
    <dbReference type="NCBI Taxonomy" id="926360"/>
    <lineage>
        <taxon>Archaea</taxon>
        <taxon>Methanobacteriati</taxon>
        <taxon>Methanobacteriota</taxon>
        <taxon>Stenosarchaea group</taxon>
        <taxon>Halobacteria</taxon>
        <taxon>Halobacteriales</taxon>
        <taxon>Natronoarchaeaceae</taxon>
    </lineage>
</organism>